<protein>
    <submittedName>
        <fullName evidence="2">DUF4339 domain-containing protein</fullName>
    </submittedName>
</protein>
<dbReference type="InterPro" id="IPR025904">
    <property type="entry name" value="Tubulin-like"/>
</dbReference>
<accession>A0A9D2E7U7</accession>
<dbReference type="Pfam" id="PF13809">
    <property type="entry name" value="Tubulin_2"/>
    <property type="match status" value="1"/>
</dbReference>
<evidence type="ECO:0000259" key="1">
    <source>
        <dbReference type="Pfam" id="PF14237"/>
    </source>
</evidence>
<organism evidence="2 3">
    <name type="scientific">Candidatus Bacteroides merdigallinarum</name>
    <dbReference type="NCBI Taxonomy" id="2838473"/>
    <lineage>
        <taxon>Bacteria</taxon>
        <taxon>Pseudomonadati</taxon>
        <taxon>Bacteroidota</taxon>
        <taxon>Bacteroidia</taxon>
        <taxon>Bacteroidales</taxon>
        <taxon>Bacteroidaceae</taxon>
        <taxon>Bacteroides</taxon>
    </lineage>
</organism>
<evidence type="ECO:0000313" key="3">
    <source>
        <dbReference type="Proteomes" id="UP000824028"/>
    </source>
</evidence>
<dbReference type="Gene3D" id="3.40.50.1440">
    <property type="entry name" value="Tubulin/FtsZ, GTPase domain"/>
    <property type="match status" value="1"/>
</dbReference>
<name>A0A9D2E7U7_9BACE</name>
<gene>
    <name evidence="2" type="ORF">H9814_04465</name>
</gene>
<reference evidence="2" key="2">
    <citation type="submission" date="2021-04" db="EMBL/GenBank/DDBJ databases">
        <authorList>
            <person name="Gilroy R."/>
        </authorList>
    </citation>
    <scope>NUCLEOTIDE SEQUENCE</scope>
    <source>
        <strain evidence="2">ChiHjej9B8-1298</strain>
    </source>
</reference>
<comment type="caution">
    <text evidence="2">The sequence shown here is derived from an EMBL/GenBank/DDBJ whole genome shotgun (WGS) entry which is preliminary data.</text>
</comment>
<dbReference type="AlphaFoldDB" id="A0A9D2E7U7"/>
<reference evidence="2" key="1">
    <citation type="journal article" date="2021" name="PeerJ">
        <title>Extensive microbial diversity within the chicken gut microbiome revealed by metagenomics and culture.</title>
        <authorList>
            <person name="Gilroy R."/>
            <person name="Ravi A."/>
            <person name="Getino M."/>
            <person name="Pursley I."/>
            <person name="Horton D.L."/>
            <person name="Alikhan N.F."/>
            <person name="Baker D."/>
            <person name="Gharbi K."/>
            <person name="Hall N."/>
            <person name="Watson M."/>
            <person name="Adriaenssens E.M."/>
            <person name="Foster-Nyarko E."/>
            <person name="Jarju S."/>
            <person name="Secka A."/>
            <person name="Antonio M."/>
            <person name="Oren A."/>
            <person name="Chaudhuri R.R."/>
            <person name="La Ragione R."/>
            <person name="Hildebrand F."/>
            <person name="Pallen M.J."/>
        </authorList>
    </citation>
    <scope>NUCLEOTIDE SEQUENCE</scope>
    <source>
        <strain evidence="2">ChiHjej9B8-1298</strain>
    </source>
</reference>
<sequence>MTKTNFCHGNHILVGLGGTGGKILRAFKMRMFEEFPTQEERAKLPIALLYVDSTDEMMPKDGRARPDFRVMGQDASFTNNEFLNIKAVDVEHILDHINNYPSVKGIVDNVSAVKSAIGSLGQAAGQKRRAGRLLFAANAIGYVNSLRDAYARCELVSGNSDVKTIHIFAGLCGGTGSGSIVDVVTQTRKTFPDARVLAYVMIPEMNLPKSDMDQGRYYQNGYAAMVELNALQAGRWNPQDVTGRGEIKLYNDRIKGVADGLTVYSNVNDNGLTINSLQELPKIVSDYVFARIFFVNSEDQINGDIIRAYQFENMDEFALEFDETANPGADGRIRVARTKKLNSFGIKRVMYPELRILKHITYTVGESILYQFKYNNWRENQGFVNEEKNKDYRKEYLNKDNLTHWMLDDSHLTLNVKVLESDADYPTFNDYWHDKAIAYAEEAKKADCPLNELDNIMGEFYVQHFREEGVETFFAGKERAIPEMAREIRHRIESELFDKWKLGDVSIVELQKVSKLLLERMSEIRGEIEAKANEEKNNYEACDQDRNANVYEWSRLGVLQRMVGKGARLYGDHQNILTDYYTAKTMLVAWEFAKKLAAKVFAELGKMDADILMFSQKINDAIEETEKLIVAQRKVNKGLEDMKGAIIEVSEDEKMQEFEVDIKVDKVDMPNIARQLRDAILPKEEFINFGILSNNISIDDIKDAFDVKLAAIVKAKHDEKADSDEKVLGLNILTQLQQKLKTDDDIKAFASKIVSQSGVYLKLNNDQIQLHLRNNEGNLSPTNPASTCKKAILVSIPSPDENEGLKKFADKLETAFKNSFNQSTARTSITVNRKSLRKDELSIITVAYCFPMRAIDWMAPYKQRYDQFLHTGNPATDAGNAILLHSEGDGSQFPPLFAVDNAEEIAAQELARQAAAAQPQPMAGSGMQMPGATMPPVGGGAPVPPPLGGGAPVPPPMQTPVISLYIGMGTQQYGPYNYDSCKQMVAAGQLTPQTMVWMEGMPAWAPASTVPVLQPLFAPPVTPQMPPMPPTGGVVPPPIMNQSVN</sequence>
<dbReference type="Pfam" id="PF14237">
    <property type="entry name" value="GYF_2"/>
    <property type="match status" value="1"/>
</dbReference>
<dbReference type="Proteomes" id="UP000824028">
    <property type="component" value="Unassembled WGS sequence"/>
</dbReference>
<evidence type="ECO:0000313" key="2">
    <source>
        <dbReference type="EMBL" id="HIZ32788.1"/>
    </source>
</evidence>
<feature type="domain" description="GYF" evidence="1">
    <location>
        <begin position="965"/>
        <end position="1012"/>
    </location>
</feature>
<dbReference type="SUPFAM" id="SSF52490">
    <property type="entry name" value="Tubulin nucleotide-binding domain-like"/>
    <property type="match status" value="1"/>
</dbReference>
<dbReference type="InterPro" id="IPR036525">
    <property type="entry name" value="Tubulin/FtsZ_GTPase_sf"/>
</dbReference>
<dbReference type="InterPro" id="IPR025640">
    <property type="entry name" value="GYF_2"/>
</dbReference>
<proteinExistence type="predicted"/>
<dbReference type="EMBL" id="DXBX01000032">
    <property type="protein sequence ID" value="HIZ32788.1"/>
    <property type="molecule type" value="Genomic_DNA"/>
</dbReference>